<dbReference type="SMART" id="SM00460">
    <property type="entry name" value="TGc"/>
    <property type="match status" value="1"/>
</dbReference>
<reference evidence="2 3" key="6">
    <citation type="journal article" date="2011" name="Appl. Environ. Microbiol.">
        <title>Involvement of the azorhizobial chromosome partition gene (parA) in the onset of bacteroid differentiation during Sesbania rostrata stem nodule development.</title>
        <authorList>
            <person name="Liu CT."/>
            <person name="Lee KB."/>
            <person name="Wang YS."/>
            <person name="Peng MH."/>
            <person name="Lee KT."/>
            <person name="Suzuki S."/>
            <person name="Suzuki T."/>
            <person name="Oyaizu H."/>
        </authorList>
    </citation>
    <scope>NUCLEOTIDE SEQUENCE [LARGE SCALE GENOMIC DNA]</scope>
    <source>
        <strain evidence="3">ATCC 43989 / DSM 5975 / JCM 20966 / LMG 6465 / NBRC 14845 / NCIMB 13405 / ORS 571</strain>
    </source>
</reference>
<reference evidence="2 3" key="1">
    <citation type="journal article" date="2007" name="Appl. Environ. Microbiol.">
        <title>Rhizobial factors required for stem nodule maturation and maintenance in Sesbania rostrata-Azorhizobium caulinodans ORS571 symbiosis.</title>
        <authorList>
            <person name="Suzuki S."/>
            <person name="Aono T."/>
            <person name="Lee KB."/>
            <person name="Suzuki T."/>
            <person name="Liu CT."/>
            <person name="Miwa H."/>
            <person name="Wakao S."/>
            <person name="Iki T."/>
            <person name="Oyaizu H."/>
        </authorList>
    </citation>
    <scope>NUCLEOTIDE SEQUENCE [LARGE SCALE GENOMIC DNA]</scope>
    <source>
        <strain evidence="3">ATCC 43989 / DSM 5975 / JCM 20966 / LMG 6465 / NBRC 14845 / NCIMB 13405 / ORS 571</strain>
    </source>
</reference>
<evidence type="ECO:0000313" key="2">
    <source>
        <dbReference type="EMBL" id="BAF87814.1"/>
    </source>
</evidence>
<sequence length="280" mass="29851">MRVRVRHEITHRFEPAARQAIATLRLTPRSHVGQHILRWTLDVTPDARLMAEEDAFGNLVHSFSAEGTVEAMTVVAEGEVDAQDTTGIVAGSAERFPPSLFLRQTMLTEPDEAIHALAAEIAAEAKEPLARLHALMVGLHERFPEAAADAETTALPAAKVLAAGTGTSAELSHLFLSAARALRIPARQVSGYAAQDDASAAYREWAEAHVPGIGWVGFDCGANLCPTESYVRLAAGLDSHGVAPMLSTGISAQNKAVACDALQKARPASPAKQSQKQRQQ</sequence>
<dbReference type="Gene3D" id="3.10.620.30">
    <property type="match status" value="1"/>
</dbReference>
<dbReference type="InterPro" id="IPR002931">
    <property type="entry name" value="Transglutaminase-like"/>
</dbReference>
<reference evidence="2 3" key="5">
    <citation type="journal article" date="2010" name="Appl. Environ. Microbiol.">
        <title>phrR-like gene praR of Azorhizobium caulinodans ORS571 is essential for symbiosis with Sesbania rostrata and is involved in expression of reb genes.</title>
        <authorList>
            <person name="Akiba N."/>
            <person name="Aono T."/>
            <person name="Toyazaki H."/>
            <person name="Sato S."/>
            <person name="Oyaizu H."/>
        </authorList>
    </citation>
    <scope>NUCLEOTIDE SEQUENCE [LARGE SCALE GENOMIC DNA]</scope>
    <source>
        <strain evidence="3">ATCC 43989 / DSM 5975 / JCM 20966 / LMG 6465 / NBRC 14845 / NCIMB 13405 / ORS 571</strain>
    </source>
</reference>
<accession>A8I549</accession>
<feature type="domain" description="Transglutaminase-like" evidence="1">
    <location>
        <begin position="160"/>
        <end position="222"/>
    </location>
</feature>
<gene>
    <name evidence="2" type="ordered locus">AZC_1816</name>
</gene>
<protein>
    <submittedName>
        <fullName evidence="2">Putative transglutaminase</fullName>
    </submittedName>
</protein>
<dbReference type="Pfam" id="PF01841">
    <property type="entry name" value="Transglut_core"/>
    <property type="match status" value="1"/>
</dbReference>
<evidence type="ECO:0000259" key="1">
    <source>
        <dbReference type="SMART" id="SM00460"/>
    </source>
</evidence>
<dbReference type="Pfam" id="PF08379">
    <property type="entry name" value="Bact_transglu_N"/>
    <property type="match status" value="1"/>
</dbReference>
<name>A8I549_AZOC5</name>
<reference evidence="2 3" key="3">
    <citation type="journal article" date="2008" name="BMC Genomics">
        <title>The genome of the versatile nitrogen fixer Azorhizobium caulinodans ORS571.</title>
        <authorList>
            <person name="Lee KB."/>
            <person name="Backer P.D."/>
            <person name="Aono T."/>
            <person name="Liu CT."/>
            <person name="Suzuki S."/>
            <person name="Suzuki T."/>
            <person name="Kaneko T."/>
            <person name="Yamada M."/>
            <person name="Tabata S."/>
            <person name="Kupfer D.M."/>
            <person name="Najar F.Z."/>
            <person name="Wiley G.B."/>
            <person name="Roe B."/>
            <person name="Binnewies T.T."/>
            <person name="Ussery D.W."/>
            <person name="D'Haeze W."/>
            <person name="Herder J.D."/>
            <person name="Gevers D."/>
            <person name="Vereecke D."/>
            <person name="Holsters M."/>
            <person name="Oyaizu H."/>
        </authorList>
    </citation>
    <scope>NUCLEOTIDE SEQUENCE [LARGE SCALE GENOMIC DNA]</scope>
    <source>
        <strain evidence="3">ATCC 43989 / DSM 5975 / JCM 20966 / LMG 6465 / NBRC 14845 / NCIMB 13405 / ORS 571</strain>
    </source>
</reference>
<dbReference type="STRING" id="438753.AZC_1816"/>
<reference evidence="2 3" key="4">
    <citation type="journal article" date="2009" name="Appl. Environ. Microbiol.">
        <title>Comparative genome-wide transcriptional profiling of Azorhizobium caulinodans ORS571 grown under free-living and symbiotic conditions.</title>
        <authorList>
            <person name="Tsukada S."/>
            <person name="Aono T."/>
            <person name="Akiba N."/>
            <person name="Lee KB."/>
            <person name="Liu CT."/>
            <person name="Toyazaki H."/>
            <person name="Oyaizu H."/>
        </authorList>
    </citation>
    <scope>NUCLEOTIDE SEQUENCE [LARGE SCALE GENOMIC DNA]</scope>
    <source>
        <strain evidence="3">ATCC 43989 / DSM 5975 / JCM 20966 / LMG 6465 / NBRC 14845 / NCIMB 13405 / ORS 571</strain>
    </source>
</reference>
<proteinExistence type="predicted"/>
<dbReference type="HOGENOM" id="CLU_008973_1_2_5"/>
<dbReference type="Proteomes" id="UP000000270">
    <property type="component" value="Chromosome"/>
</dbReference>
<dbReference type="PANTHER" id="PTHR33490">
    <property type="entry name" value="BLR5614 PROTEIN-RELATED"/>
    <property type="match status" value="1"/>
</dbReference>
<dbReference type="AlphaFoldDB" id="A8I549"/>
<dbReference type="KEGG" id="azc:AZC_1816"/>
<dbReference type="InterPro" id="IPR038765">
    <property type="entry name" value="Papain-like_cys_pep_sf"/>
</dbReference>
<dbReference type="EMBL" id="AP009384">
    <property type="protein sequence ID" value="BAF87814.1"/>
    <property type="molecule type" value="Genomic_DNA"/>
</dbReference>
<keyword evidence="3" id="KW-1185">Reference proteome</keyword>
<evidence type="ECO:0000313" key="3">
    <source>
        <dbReference type="Proteomes" id="UP000000270"/>
    </source>
</evidence>
<organism evidence="2 3">
    <name type="scientific">Azorhizobium caulinodans (strain ATCC 43989 / DSM 5975 / JCM 20966 / LMG 6465 / NBRC 14845 / NCIMB 13405 / ORS 571)</name>
    <dbReference type="NCBI Taxonomy" id="438753"/>
    <lineage>
        <taxon>Bacteria</taxon>
        <taxon>Pseudomonadati</taxon>
        <taxon>Pseudomonadota</taxon>
        <taxon>Alphaproteobacteria</taxon>
        <taxon>Hyphomicrobiales</taxon>
        <taxon>Xanthobacteraceae</taxon>
        <taxon>Azorhizobium</taxon>
    </lineage>
</organism>
<dbReference type="InterPro" id="IPR013589">
    <property type="entry name" value="Bac_transglu_N"/>
</dbReference>
<dbReference type="SUPFAM" id="SSF54001">
    <property type="entry name" value="Cysteine proteinases"/>
    <property type="match status" value="1"/>
</dbReference>
<dbReference type="RefSeq" id="WP_012170344.1">
    <property type="nucleotide sequence ID" value="NC_009937.1"/>
</dbReference>
<dbReference type="eggNOG" id="COG1305">
    <property type="taxonomic scope" value="Bacteria"/>
</dbReference>
<reference evidence="3" key="2">
    <citation type="submission" date="2007-04" db="EMBL/GenBank/DDBJ databases">
        <title>Complete genome sequence of the nitrogen-fixing bacterium Azorhizobium caulinodans ORS571.</title>
        <authorList>
            <person name="Lee K.B."/>
            <person name="Backer P.D."/>
            <person name="Aono T."/>
            <person name="Liu C.T."/>
            <person name="Suzuki S."/>
            <person name="Suzuki T."/>
            <person name="Kaneko T."/>
            <person name="Yamada M."/>
            <person name="Tabata S."/>
            <person name="Kupfer D.M."/>
            <person name="Najar F.Z."/>
            <person name="Wiley G.B."/>
            <person name="Roe B."/>
            <person name="Binnewies T."/>
            <person name="Ussery D."/>
            <person name="Vereecke D."/>
            <person name="Gevers D."/>
            <person name="Holsters M."/>
            <person name="Oyaizu H."/>
        </authorList>
    </citation>
    <scope>NUCLEOTIDE SEQUENCE [LARGE SCALE GENOMIC DNA]</scope>
    <source>
        <strain evidence="3">ATCC 43989 / DSM 5975 / JCM 20966 / LMG 6465 / NBRC 14845 / NCIMB 13405 / ORS 571</strain>
    </source>
</reference>
<dbReference type="PANTHER" id="PTHR33490:SF6">
    <property type="entry name" value="SLL1049 PROTEIN"/>
    <property type="match status" value="1"/>
</dbReference>